<dbReference type="GO" id="GO:0004843">
    <property type="term" value="F:cysteine-type deubiquitinase activity"/>
    <property type="evidence" value="ECO:0007669"/>
    <property type="project" value="UniProtKB-UniRule"/>
</dbReference>
<feature type="region of interest" description="Disordered" evidence="8">
    <location>
        <begin position="1"/>
        <end position="59"/>
    </location>
</feature>
<dbReference type="SUPFAM" id="SSF54001">
    <property type="entry name" value="Cysteine proteinases"/>
    <property type="match status" value="1"/>
</dbReference>
<accession>A0AAV7ZQA9</accession>
<feature type="region of interest" description="Disordered" evidence="8">
    <location>
        <begin position="899"/>
        <end position="965"/>
    </location>
</feature>
<dbReference type="InterPro" id="IPR038765">
    <property type="entry name" value="Papain-like_cys_pep_sf"/>
</dbReference>
<feature type="compositionally biased region" description="Basic and acidic residues" evidence="8">
    <location>
        <begin position="932"/>
        <end position="965"/>
    </location>
</feature>
<feature type="compositionally biased region" description="Polar residues" evidence="8">
    <location>
        <begin position="91"/>
        <end position="103"/>
    </location>
</feature>
<evidence type="ECO:0000256" key="2">
    <source>
        <dbReference type="ARBA" id="ARBA00022670"/>
    </source>
</evidence>
<feature type="region of interest" description="Disordered" evidence="8">
    <location>
        <begin position="416"/>
        <end position="507"/>
    </location>
</feature>
<dbReference type="PROSITE" id="PS00973">
    <property type="entry name" value="USP_2"/>
    <property type="match status" value="1"/>
</dbReference>
<feature type="region of interest" description="Disordered" evidence="8">
    <location>
        <begin position="75"/>
        <end position="107"/>
    </location>
</feature>
<feature type="compositionally biased region" description="Basic and acidic residues" evidence="8">
    <location>
        <begin position="556"/>
        <end position="566"/>
    </location>
</feature>
<proteinExistence type="inferred from homology"/>
<dbReference type="GO" id="GO:0061136">
    <property type="term" value="P:regulation of proteasomal protein catabolic process"/>
    <property type="evidence" value="ECO:0007669"/>
    <property type="project" value="TreeGrafter"/>
</dbReference>
<dbReference type="InterPro" id="IPR018200">
    <property type="entry name" value="USP_CS"/>
</dbReference>
<dbReference type="PROSITE" id="PS00972">
    <property type="entry name" value="USP_1"/>
    <property type="match status" value="1"/>
</dbReference>
<evidence type="ECO:0000256" key="3">
    <source>
        <dbReference type="ARBA" id="ARBA00022786"/>
    </source>
</evidence>
<dbReference type="Pfam" id="PF00443">
    <property type="entry name" value="UCH"/>
    <property type="match status" value="1"/>
</dbReference>
<dbReference type="Gene3D" id="3.90.70.10">
    <property type="entry name" value="Cysteine proteinases"/>
    <property type="match status" value="2"/>
</dbReference>
<dbReference type="PANTHER" id="PTHR43982">
    <property type="entry name" value="UBIQUITIN CARBOXYL-TERMINAL HYDROLASE"/>
    <property type="match status" value="1"/>
</dbReference>
<keyword evidence="2 6" id="KW-0645">Protease</keyword>
<evidence type="ECO:0000256" key="6">
    <source>
        <dbReference type="RuleBase" id="RU366025"/>
    </source>
</evidence>
<evidence type="ECO:0000256" key="8">
    <source>
        <dbReference type="SAM" id="MobiDB-lite"/>
    </source>
</evidence>
<evidence type="ECO:0000259" key="9">
    <source>
        <dbReference type="PROSITE" id="PS50235"/>
    </source>
</evidence>
<sequence length="999" mass="118444">MYKTIQEKEPNSEKNNQNTEYSTQTETETETETISQENTETESINQEKTTSLQNGEPISKSNLYMKQMYEQFLKNKKKKQKEKEETRNNEVKNNTQGLNQDLDQNGPEFDLEEVYLSDSSDEDIIRNDEYQKMTKNIPEHLTKNRRRGREKGNFNNKTNTKVDNFLKNYTKQFQKYKKNRSKYEFYGDSNFRDQYHYQSMNRKRQQRNYESYDFSHNRNRNRLRHLQPQLYNDQNDYDSDLNKAIEQSMIEHRLQQEGKTNLHLINPNTKKRTEGVPVGLKNIGNTCYVNSLLQGYFHIKDFRDEILNFKPTEKNWNQLKKQLITSSNLNEIVEPITTIHELQRLFTQMLLSNQKFSDPSTLLNSMTDSNESFTFNQQQDVTEFNHLFWEKIERGMIAINKLRLFLEKEKNTTEENINNNNTEEKVNVNDNENDIIKKENSRKGKETKITTGKEGEEEKIKYDKNENGKGGKENGDKKKKQIENIKDTGNKKENENENQNENENENENLIETKNQNGNENENENESKKGNLKKIAIEFKLHLENQKNQNENEDENENKNENETENKNEDEDENQNQNESGENSNLKKLYYNKNELIPNMFYGEMLQILSAKGKNGNKITRKAYNNFGEIILNSEFGDLYSSMDDFIFDEDIKIEIEKNFTSVATIQRAFSKFPPILFLLIQRIHYDKNLKTERYKKLLTKERGEGRDEGNSKEIEIEIENENENENGKENMGITNGNENKNENDENLKIKYEKSINLLKERIEIVKEKTKNLNDEIKLLNNKLSGLYKNMKNIKYYLHSVLVHQGNVKSGHYFSYIYDRNNDKWNKYNDKEVTSIEEDKVFKNSYGNPKNTESAYCLVYMSEEHLKRRKKNCKLSVNLIPKELNEETVKQNKIFSNELEDWKNNNQNEKDKSNEIKNKKEENLINTNTQENKVNKKIDNNDYDRNKNNKNKEDIHNNKEREIENIDVEIEKDGGKNENNNNNIHESFHEKLIITDLVNN</sequence>
<keyword evidence="5 6" id="KW-0788">Thiol protease</keyword>
<dbReference type="EMBL" id="JANTQA010000026">
    <property type="protein sequence ID" value="KAJ3442682.1"/>
    <property type="molecule type" value="Genomic_DNA"/>
</dbReference>
<feature type="compositionally biased region" description="Basic and acidic residues" evidence="8">
    <location>
        <begin position="434"/>
        <end position="495"/>
    </location>
</feature>
<dbReference type="AlphaFoldDB" id="A0AAV7ZQA9"/>
<evidence type="ECO:0000313" key="10">
    <source>
        <dbReference type="EMBL" id="KAJ3442682.1"/>
    </source>
</evidence>
<keyword evidence="4 6" id="KW-0378">Hydrolase</keyword>
<reference evidence="10" key="1">
    <citation type="submission" date="2022-08" db="EMBL/GenBank/DDBJ databases">
        <title>Novel sulphate-reducing endosymbionts in the free-living metamonad Anaeramoeba.</title>
        <authorList>
            <person name="Jerlstrom-Hultqvist J."/>
            <person name="Cepicka I."/>
            <person name="Gallot-Lavallee L."/>
            <person name="Salas-Leiva D."/>
            <person name="Curtis B.A."/>
            <person name="Zahonova K."/>
            <person name="Pipaliya S."/>
            <person name="Dacks J."/>
            <person name="Roger A.J."/>
        </authorList>
    </citation>
    <scope>NUCLEOTIDE SEQUENCE</scope>
    <source>
        <strain evidence="10">Busselton2</strain>
    </source>
</reference>
<feature type="domain" description="USP" evidence="9">
    <location>
        <begin position="278"/>
        <end position="862"/>
    </location>
</feature>
<feature type="compositionally biased region" description="Low complexity" evidence="8">
    <location>
        <begin position="574"/>
        <end position="585"/>
    </location>
</feature>
<feature type="coiled-coil region" evidence="7">
    <location>
        <begin position="748"/>
        <end position="789"/>
    </location>
</feature>
<dbReference type="EC" id="3.4.19.12" evidence="6"/>
<dbReference type="Proteomes" id="UP001146793">
    <property type="component" value="Unassembled WGS sequence"/>
</dbReference>
<feature type="region of interest" description="Disordered" evidence="8">
    <location>
        <begin position="139"/>
        <end position="160"/>
    </location>
</feature>
<evidence type="ECO:0000256" key="7">
    <source>
        <dbReference type="SAM" id="Coils"/>
    </source>
</evidence>
<dbReference type="GO" id="GO:0070628">
    <property type="term" value="F:proteasome binding"/>
    <property type="evidence" value="ECO:0007669"/>
    <property type="project" value="TreeGrafter"/>
</dbReference>
<feature type="compositionally biased region" description="Low complexity" evidence="8">
    <location>
        <begin position="16"/>
        <end position="43"/>
    </location>
</feature>
<comment type="catalytic activity">
    <reaction evidence="1 6">
        <text>Thiol-dependent hydrolysis of ester, thioester, amide, peptide and isopeptide bonds formed by the C-terminal Gly of ubiquitin (a 76-residue protein attached to proteins as an intracellular targeting signal).</text>
        <dbReference type="EC" id="3.4.19.12"/>
    </reaction>
</comment>
<feature type="compositionally biased region" description="Basic and acidic residues" evidence="8">
    <location>
        <begin position="81"/>
        <end position="90"/>
    </location>
</feature>
<evidence type="ECO:0000313" key="11">
    <source>
        <dbReference type="Proteomes" id="UP001146793"/>
    </source>
</evidence>
<dbReference type="InterPro" id="IPR028889">
    <property type="entry name" value="USP"/>
</dbReference>
<dbReference type="GO" id="GO:0043161">
    <property type="term" value="P:proteasome-mediated ubiquitin-dependent protein catabolic process"/>
    <property type="evidence" value="ECO:0007669"/>
    <property type="project" value="InterPro"/>
</dbReference>
<feature type="compositionally biased region" description="Polar residues" evidence="8">
    <location>
        <begin position="44"/>
        <end position="59"/>
    </location>
</feature>
<evidence type="ECO:0000256" key="1">
    <source>
        <dbReference type="ARBA" id="ARBA00000707"/>
    </source>
</evidence>
<organism evidence="10 11">
    <name type="scientific">Anaeramoeba flamelloides</name>
    <dbReference type="NCBI Taxonomy" id="1746091"/>
    <lineage>
        <taxon>Eukaryota</taxon>
        <taxon>Metamonada</taxon>
        <taxon>Anaeramoebidae</taxon>
        <taxon>Anaeramoeba</taxon>
    </lineage>
</organism>
<keyword evidence="3 6" id="KW-0833">Ubl conjugation pathway</keyword>
<evidence type="ECO:0000256" key="5">
    <source>
        <dbReference type="ARBA" id="ARBA00022807"/>
    </source>
</evidence>
<dbReference type="InterPro" id="IPR044635">
    <property type="entry name" value="UBP14-like"/>
</dbReference>
<dbReference type="InterPro" id="IPR001394">
    <property type="entry name" value="Peptidase_C19_UCH"/>
</dbReference>
<comment type="caution">
    <text evidence="10">The sequence shown here is derived from an EMBL/GenBank/DDBJ whole genome shotgun (WGS) entry which is preliminary data.</text>
</comment>
<feature type="compositionally biased region" description="Basic and acidic residues" evidence="8">
    <location>
        <begin position="1"/>
        <end position="12"/>
    </location>
</feature>
<evidence type="ECO:0000256" key="4">
    <source>
        <dbReference type="ARBA" id="ARBA00022801"/>
    </source>
</evidence>
<gene>
    <name evidence="10" type="ORF">M0812_12426</name>
</gene>
<feature type="compositionally biased region" description="Acidic residues" evidence="8">
    <location>
        <begin position="496"/>
        <end position="507"/>
    </location>
</feature>
<name>A0AAV7ZQA9_9EUKA</name>
<keyword evidence="7" id="KW-0175">Coiled coil</keyword>
<feature type="region of interest" description="Disordered" evidence="8">
    <location>
        <begin position="543"/>
        <end position="585"/>
    </location>
</feature>
<protein>
    <recommendedName>
        <fullName evidence="6">Ubiquitin carboxyl-terminal hydrolase</fullName>
        <ecNumber evidence="6">3.4.19.12</ecNumber>
    </recommendedName>
</protein>
<dbReference type="PANTHER" id="PTHR43982:SF6">
    <property type="entry name" value="UBIQUITIN CARBOXYL-TERMINAL HYDROLASE 2-RELATED"/>
    <property type="match status" value="1"/>
</dbReference>
<dbReference type="PROSITE" id="PS50235">
    <property type="entry name" value="USP_3"/>
    <property type="match status" value="1"/>
</dbReference>
<dbReference type="GO" id="GO:0016579">
    <property type="term" value="P:protein deubiquitination"/>
    <property type="evidence" value="ECO:0007669"/>
    <property type="project" value="InterPro"/>
</dbReference>
<comment type="similarity">
    <text evidence="6">Belongs to the peptidase C19 family.</text>
</comment>
<feature type="compositionally biased region" description="Basic and acidic residues" evidence="8">
    <location>
        <begin position="899"/>
        <end position="922"/>
    </location>
</feature>